<sequence length="91" mass="10170">MRASNWMAHALFTDFAALPARERNSVRWMFLGSEPRELFLDWETQARAAVESSRLDVGTNPGDRAGLALVEELSAAAGEFRQWSTRGRDGT</sequence>
<dbReference type="EMBL" id="NGAF01000005">
    <property type="protein sequence ID" value="OXR44857.1"/>
    <property type="molecule type" value="Genomic_DNA"/>
</dbReference>
<comment type="caution">
    <text evidence="2">The sequence shown here is derived from an EMBL/GenBank/DDBJ whole genome shotgun (WGS) entry which is preliminary data.</text>
</comment>
<dbReference type="PANTHER" id="PTHR35010:SF2">
    <property type="entry name" value="BLL4672 PROTEIN"/>
    <property type="match status" value="1"/>
</dbReference>
<organism evidence="2 3">
    <name type="scientific">Nocardia cerradoensis</name>
    <dbReference type="NCBI Taxonomy" id="85688"/>
    <lineage>
        <taxon>Bacteria</taxon>
        <taxon>Bacillati</taxon>
        <taxon>Actinomycetota</taxon>
        <taxon>Actinomycetes</taxon>
        <taxon>Mycobacteriales</taxon>
        <taxon>Nocardiaceae</taxon>
        <taxon>Nocardia</taxon>
    </lineage>
</organism>
<evidence type="ECO:0000259" key="1">
    <source>
        <dbReference type="Pfam" id="PF17765"/>
    </source>
</evidence>
<accession>A0A231H7X8</accession>
<keyword evidence="3" id="KW-1185">Reference proteome</keyword>
<proteinExistence type="predicted"/>
<dbReference type="Proteomes" id="UP000215506">
    <property type="component" value="Unassembled WGS sequence"/>
</dbReference>
<dbReference type="RefSeq" id="WP_094025519.1">
    <property type="nucleotide sequence ID" value="NZ_NGAF01000005.1"/>
</dbReference>
<evidence type="ECO:0000313" key="2">
    <source>
        <dbReference type="EMBL" id="OXR44857.1"/>
    </source>
</evidence>
<name>A0A231H7X8_9NOCA</name>
<reference evidence="2 3" key="1">
    <citation type="submission" date="2017-07" db="EMBL/GenBank/DDBJ databases">
        <title>First draft Genome Sequence of Nocardia cerradoensis isolated from human infection.</title>
        <authorList>
            <person name="Carrasco G."/>
        </authorList>
    </citation>
    <scope>NUCLEOTIDE SEQUENCE [LARGE SCALE GENOMIC DNA]</scope>
    <source>
        <strain evidence="2 3">CNM20130759</strain>
    </source>
</reference>
<protein>
    <recommendedName>
        <fullName evidence="1">MmyB-like transcription regulator ligand binding domain-containing protein</fullName>
    </recommendedName>
</protein>
<evidence type="ECO:0000313" key="3">
    <source>
        <dbReference type="Proteomes" id="UP000215506"/>
    </source>
</evidence>
<dbReference type="Pfam" id="PF17765">
    <property type="entry name" value="MLTR_LBD"/>
    <property type="match status" value="1"/>
</dbReference>
<dbReference type="InterPro" id="IPR041413">
    <property type="entry name" value="MLTR_LBD"/>
</dbReference>
<feature type="domain" description="MmyB-like transcription regulator ligand binding" evidence="1">
    <location>
        <begin position="3"/>
        <end position="86"/>
    </location>
</feature>
<dbReference type="PANTHER" id="PTHR35010">
    <property type="entry name" value="BLL4672 PROTEIN-RELATED"/>
    <property type="match status" value="1"/>
</dbReference>
<dbReference type="AlphaFoldDB" id="A0A231H7X8"/>
<dbReference type="Gene3D" id="3.30.450.180">
    <property type="match status" value="1"/>
</dbReference>
<gene>
    <name evidence="2" type="ORF">B7C42_02811</name>
</gene>